<dbReference type="SMART" id="SM00295">
    <property type="entry name" value="B41"/>
    <property type="match status" value="1"/>
</dbReference>
<dbReference type="SUPFAM" id="SSF54236">
    <property type="entry name" value="Ubiquitin-like"/>
    <property type="match status" value="1"/>
</dbReference>
<dbReference type="SMART" id="SM01196">
    <property type="entry name" value="FERM_C"/>
    <property type="match status" value="1"/>
</dbReference>
<evidence type="ECO:0000259" key="4">
    <source>
        <dbReference type="PROSITE" id="PS50057"/>
    </source>
</evidence>
<dbReference type="SUPFAM" id="SSF50729">
    <property type="entry name" value="PH domain-like"/>
    <property type="match status" value="1"/>
</dbReference>
<feature type="compositionally biased region" description="Basic residues" evidence="3">
    <location>
        <begin position="613"/>
        <end position="627"/>
    </location>
</feature>
<dbReference type="Pfam" id="PF09380">
    <property type="entry name" value="FERM_C"/>
    <property type="match status" value="1"/>
</dbReference>
<evidence type="ECO:0000256" key="3">
    <source>
        <dbReference type="SAM" id="MobiDB-lite"/>
    </source>
</evidence>
<dbReference type="InterPro" id="IPR019749">
    <property type="entry name" value="Band_41_domain"/>
</dbReference>
<sequence>MMCLKFQKNFKIKVFLLDDREFRLSYKGSQKCEKIILDVAKFIKLREFEYFSFRFYDSDNQFIWVDLQNSILSQFKSLVEDLSEITLYFHVKHYIPDPCKLNDELTRYLYYLQLRKDILSGKITLQFDHAVDLFSFFLQSELGDFNSIGDSYGYASEFEFMPNQSVELEKSAEAKHIKLKGMMQEEAEMSFLNKIKWVDSYGVDLYLVKGEDDADYELGINPTGICLYQNNVKLDSYFWPRIKNFNYKLNKFIITLIDKNNEEKTLSYILRTKSSCKNLYQTCEDHLKFFKIKTVYREPAKINTTNAMNKKSAKSNREVGTKSNFDRVPAKRNKRRLNDYSNIDDSQNKEENVENIISEDGNLIFLKKEENTNEVSEKENLTSPAVSTKSTRSRQVSKTRQESTSEGENAQRRTNGRNRSRNRRSGVISAEDTNQAHVQDSDSDHGLIIKRQVFKSESKLSGQGVHRSSSNRGSHRKKQRSHSRGSHKGSNHNLEWTQIVNHKYNGSSKSRKSLSSQKSGSNIVYKEKKSRYDPSETCHETTMDEMDPNEIERKRQVRRRKRSKSPGNVSKPPEEILQHINYNRVESSGMAPEQLKEIPFVKIETCAPPFRISPHHKQRRYSPHRRKSYDFPETKSNGTAQMKNLNDECDYVMINVATKQSAVSMGSAINSKLTQFSEPISNGLSADSGCEDMSSKLDLIKQI</sequence>
<keyword evidence="6" id="KW-1185">Reference proteome</keyword>
<feature type="compositionally biased region" description="Basic and acidic residues" evidence="3">
    <location>
        <begin position="315"/>
        <end position="329"/>
    </location>
</feature>
<dbReference type="Pfam" id="PF00373">
    <property type="entry name" value="FERM_M"/>
    <property type="match status" value="1"/>
</dbReference>
<dbReference type="PROSITE" id="PS50057">
    <property type="entry name" value="FERM_3"/>
    <property type="match status" value="1"/>
</dbReference>
<feature type="domain" description="FERM" evidence="4">
    <location>
        <begin position="10"/>
        <end position="294"/>
    </location>
</feature>
<dbReference type="Pfam" id="PF09379">
    <property type="entry name" value="FERM_N"/>
    <property type="match status" value="1"/>
</dbReference>
<dbReference type="OrthoDB" id="6235974at2759"/>
<feature type="compositionally biased region" description="Basic residues" evidence="3">
    <location>
        <begin position="414"/>
        <end position="424"/>
    </location>
</feature>
<feature type="compositionally biased region" description="Basic residues" evidence="3">
    <location>
        <begin position="555"/>
        <end position="564"/>
    </location>
</feature>
<dbReference type="SUPFAM" id="SSF47031">
    <property type="entry name" value="Second domain of FERM"/>
    <property type="match status" value="1"/>
</dbReference>
<dbReference type="GO" id="GO:0005856">
    <property type="term" value="C:cytoskeleton"/>
    <property type="evidence" value="ECO:0007669"/>
    <property type="project" value="TreeGrafter"/>
</dbReference>
<evidence type="ECO:0000256" key="1">
    <source>
        <dbReference type="ARBA" id="ARBA00004496"/>
    </source>
</evidence>
<dbReference type="FunFam" id="1.20.80.10:FF:000003">
    <property type="entry name" value="Tyrosine-protein phosphatase non-receptor type 4"/>
    <property type="match status" value="1"/>
</dbReference>
<dbReference type="GO" id="GO:0005737">
    <property type="term" value="C:cytoplasm"/>
    <property type="evidence" value="ECO:0007669"/>
    <property type="project" value="UniProtKB-SubCell"/>
</dbReference>
<dbReference type="InterPro" id="IPR011993">
    <property type="entry name" value="PH-like_dom_sf"/>
</dbReference>
<dbReference type="STRING" id="10195.A0A3M7SSK9"/>
<comment type="subcellular location">
    <subcellularLocation>
        <location evidence="1">Cytoplasm</location>
    </subcellularLocation>
</comment>
<dbReference type="Gene3D" id="3.10.20.90">
    <property type="entry name" value="Phosphatidylinositol 3-kinase Catalytic Subunit, Chain A, domain 1"/>
    <property type="match status" value="1"/>
</dbReference>
<dbReference type="Proteomes" id="UP000276133">
    <property type="component" value="Unassembled WGS sequence"/>
</dbReference>
<dbReference type="GO" id="GO:0016020">
    <property type="term" value="C:membrane"/>
    <property type="evidence" value="ECO:0007669"/>
    <property type="project" value="UniProtKB-ARBA"/>
</dbReference>
<feature type="region of interest" description="Disordered" evidence="3">
    <location>
        <begin position="612"/>
        <end position="641"/>
    </location>
</feature>
<protein>
    <submittedName>
        <fullName evidence="5">Band 4</fullName>
    </submittedName>
</protein>
<dbReference type="Gene3D" id="1.20.80.10">
    <property type="match status" value="1"/>
</dbReference>
<dbReference type="InterPro" id="IPR018980">
    <property type="entry name" value="FERM_PH-like_C"/>
</dbReference>
<feature type="compositionally biased region" description="Basic residues" evidence="3">
    <location>
        <begin position="473"/>
        <end position="490"/>
    </location>
</feature>
<organism evidence="5 6">
    <name type="scientific">Brachionus plicatilis</name>
    <name type="common">Marine rotifer</name>
    <name type="synonym">Brachionus muelleri</name>
    <dbReference type="NCBI Taxonomy" id="10195"/>
    <lineage>
        <taxon>Eukaryota</taxon>
        <taxon>Metazoa</taxon>
        <taxon>Spiralia</taxon>
        <taxon>Gnathifera</taxon>
        <taxon>Rotifera</taxon>
        <taxon>Eurotatoria</taxon>
        <taxon>Monogononta</taxon>
        <taxon>Pseudotrocha</taxon>
        <taxon>Ploima</taxon>
        <taxon>Brachionidae</taxon>
        <taxon>Brachionus</taxon>
    </lineage>
</organism>
<dbReference type="PANTHER" id="PTHR23280:SF4">
    <property type="entry name" value="BAND 4.1-LIKE PROTEIN 4A"/>
    <property type="match status" value="1"/>
</dbReference>
<evidence type="ECO:0000313" key="6">
    <source>
        <dbReference type="Proteomes" id="UP000276133"/>
    </source>
</evidence>
<feature type="region of interest" description="Disordered" evidence="3">
    <location>
        <begin position="372"/>
        <end position="576"/>
    </location>
</feature>
<feature type="region of interest" description="Disordered" evidence="3">
    <location>
        <begin position="308"/>
        <end position="354"/>
    </location>
</feature>
<dbReference type="InterPro" id="IPR029071">
    <property type="entry name" value="Ubiquitin-like_domsf"/>
</dbReference>
<feature type="compositionally biased region" description="Polar residues" evidence="3">
    <location>
        <begin position="491"/>
        <end position="506"/>
    </location>
</feature>
<dbReference type="PANTHER" id="PTHR23280">
    <property type="entry name" value="4.1 G PROTEIN"/>
    <property type="match status" value="1"/>
</dbReference>
<dbReference type="CDD" id="cd14473">
    <property type="entry name" value="FERM_B-lobe"/>
    <property type="match status" value="1"/>
</dbReference>
<dbReference type="InterPro" id="IPR035963">
    <property type="entry name" value="FERM_2"/>
</dbReference>
<comment type="caution">
    <text evidence="5">The sequence shown here is derived from an EMBL/GenBank/DDBJ whole genome shotgun (WGS) entry which is preliminary data.</text>
</comment>
<feature type="compositionally biased region" description="Basic and acidic residues" evidence="3">
    <location>
        <begin position="525"/>
        <end position="542"/>
    </location>
</feature>
<dbReference type="FunFam" id="2.30.29.30:FF:000002">
    <property type="entry name" value="Band 4.1-like protein 5 isoform 1"/>
    <property type="match status" value="1"/>
</dbReference>
<evidence type="ECO:0000313" key="5">
    <source>
        <dbReference type="EMBL" id="RNA38841.1"/>
    </source>
</evidence>
<accession>A0A3M7SSK9</accession>
<gene>
    <name evidence="5" type="ORF">BpHYR1_028465</name>
</gene>
<dbReference type="CDD" id="cd01765">
    <property type="entry name" value="FERM_F0_F1"/>
    <property type="match status" value="1"/>
</dbReference>
<dbReference type="AlphaFoldDB" id="A0A3M7SSK9"/>
<name>A0A3M7SSK9_BRAPC</name>
<dbReference type="InterPro" id="IPR014352">
    <property type="entry name" value="FERM/acyl-CoA-bd_prot_sf"/>
</dbReference>
<dbReference type="EMBL" id="REGN01000814">
    <property type="protein sequence ID" value="RNA38841.1"/>
    <property type="molecule type" value="Genomic_DNA"/>
</dbReference>
<dbReference type="InterPro" id="IPR018979">
    <property type="entry name" value="FERM_N"/>
</dbReference>
<reference evidence="5 6" key="1">
    <citation type="journal article" date="2018" name="Sci. Rep.">
        <title>Genomic signatures of local adaptation to the degree of environmental predictability in rotifers.</title>
        <authorList>
            <person name="Franch-Gras L."/>
            <person name="Hahn C."/>
            <person name="Garcia-Roger E.M."/>
            <person name="Carmona M.J."/>
            <person name="Serra M."/>
            <person name="Gomez A."/>
        </authorList>
    </citation>
    <scope>NUCLEOTIDE SEQUENCE [LARGE SCALE GENOMIC DNA]</scope>
    <source>
        <strain evidence="5">HYR1</strain>
    </source>
</reference>
<evidence type="ECO:0000256" key="2">
    <source>
        <dbReference type="ARBA" id="ARBA00022490"/>
    </source>
</evidence>
<feature type="compositionally biased region" description="Polar residues" evidence="3">
    <location>
        <begin position="398"/>
        <end position="408"/>
    </location>
</feature>
<dbReference type="PRINTS" id="PR00935">
    <property type="entry name" value="BAND41"/>
</dbReference>
<keyword evidence="2" id="KW-0963">Cytoplasm</keyword>
<proteinExistence type="predicted"/>
<dbReference type="GO" id="GO:0031032">
    <property type="term" value="P:actomyosin structure organization"/>
    <property type="evidence" value="ECO:0007669"/>
    <property type="project" value="TreeGrafter"/>
</dbReference>
<dbReference type="InterPro" id="IPR000299">
    <property type="entry name" value="FERM_domain"/>
</dbReference>
<dbReference type="Gene3D" id="2.30.29.30">
    <property type="entry name" value="Pleckstrin-homology domain (PH domain)/Phosphotyrosine-binding domain (PTB)"/>
    <property type="match status" value="1"/>
</dbReference>
<feature type="compositionally biased region" description="Polar residues" evidence="3">
    <location>
        <begin position="381"/>
        <end position="390"/>
    </location>
</feature>
<dbReference type="InterPro" id="IPR019748">
    <property type="entry name" value="FERM_central"/>
</dbReference>